<protein>
    <submittedName>
        <fullName evidence="3">Uncharacterized protein</fullName>
    </submittedName>
</protein>
<evidence type="ECO:0000256" key="2">
    <source>
        <dbReference type="SAM" id="Phobius"/>
    </source>
</evidence>
<dbReference type="Proteomes" id="UP000824890">
    <property type="component" value="Unassembled WGS sequence"/>
</dbReference>
<dbReference type="PANTHER" id="PTHR33470:SF55">
    <property type="entry name" value="NON-CLASSICAL ARABINOGALACTAN PROTEIN 30"/>
    <property type="match status" value="1"/>
</dbReference>
<keyword evidence="2" id="KW-1133">Transmembrane helix</keyword>
<reference evidence="3 4" key="1">
    <citation type="submission" date="2021-05" db="EMBL/GenBank/DDBJ databases">
        <title>Genome Assembly of Synthetic Allotetraploid Brassica napus Reveals Homoeologous Exchanges between Subgenomes.</title>
        <authorList>
            <person name="Davis J.T."/>
        </authorList>
    </citation>
    <scope>NUCLEOTIDE SEQUENCE [LARGE SCALE GENOMIC DNA]</scope>
    <source>
        <strain evidence="4">cv. Da-Ae</strain>
        <tissue evidence="3">Seedling</tissue>
    </source>
</reference>
<name>A0ABQ8DLP1_BRANA</name>
<comment type="caution">
    <text evidence="3">The sequence shown here is derived from an EMBL/GenBank/DDBJ whole genome shotgun (WGS) entry which is preliminary data.</text>
</comment>
<dbReference type="EMBL" id="JAGKQM010000004">
    <property type="protein sequence ID" value="KAH0930274.1"/>
    <property type="molecule type" value="Genomic_DNA"/>
</dbReference>
<keyword evidence="4" id="KW-1185">Reference proteome</keyword>
<organism evidence="3 4">
    <name type="scientific">Brassica napus</name>
    <name type="common">Rape</name>
    <dbReference type="NCBI Taxonomy" id="3708"/>
    <lineage>
        <taxon>Eukaryota</taxon>
        <taxon>Viridiplantae</taxon>
        <taxon>Streptophyta</taxon>
        <taxon>Embryophyta</taxon>
        <taxon>Tracheophyta</taxon>
        <taxon>Spermatophyta</taxon>
        <taxon>Magnoliopsida</taxon>
        <taxon>eudicotyledons</taxon>
        <taxon>Gunneridae</taxon>
        <taxon>Pentapetalae</taxon>
        <taxon>rosids</taxon>
        <taxon>malvids</taxon>
        <taxon>Brassicales</taxon>
        <taxon>Brassicaceae</taxon>
        <taxon>Brassiceae</taxon>
        <taxon>Brassica</taxon>
    </lineage>
</organism>
<keyword evidence="2" id="KW-0472">Membrane</keyword>
<sequence>ILSDKYTLSHQAKLPHKQKQKDKRIKMGFIGKNVLLTLLALCCFISFVFSTTDEPPIKLITPLAKAPRKTLLPLKSPTERSTLPPLKAPTKLRSIIPPLKAPTKLSALPPLKAPTKASILSPTIAQVPPVKLITPLPTLPPTKAPIKVPTFPPAKAPIKVPTLPPAKAPIKPPVVLPPVSPPKFNRTLVAVRGVVFCKACKYAGVNNLQGAKPVKGAVVRLLCKNKKNATSEATTDKNGYFLLYAPKTVSNYAIKNCRAYLVKSPDAKCSKVSKLHGGYLGSFLKPVVKPENATIIFNKLKYSLFNVGPFAFEPVCPK</sequence>
<feature type="non-terminal residue" evidence="3">
    <location>
        <position position="1"/>
    </location>
</feature>
<dbReference type="PANTHER" id="PTHR33470">
    <property type="entry name" value="OS01G0164075 PROTEIN"/>
    <property type="match status" value="1"/>
</dbReference>
<evidence type="ECO:0000256" key="1">
    <source>
        <dbReference type="ARBA" id="ARBA00022729"/>
    </source>
</evidence>
<gene>
    <name evidence="3" type="ORF">HID58_016001</name>
</gene>
<evidence type="ECO:0000313" key="4">
    <source>
        <dbReference type="Proteomes" id="UP000824890"/>
    </source>
</evidence>
<dbReference type="Pfam" id="PF01190">
    <property type="entry name" value="Pollen_Ole_e_1"/>
    <property type="match status" value="1"/>
</dbReference>
<evidence type="ECO:0000313" key="3">
    <source>
        <dbReference type="EMBL" id="KAH0930274.1"/>
    </source>
</evidence>
<proteinExistence type="predicted"/>
<feature type="transmembrane region" description="Helical" evidence="2">
    <location>
        <begin position="29"/>
        <end position="49"/>
    </location>
</feature>
<keyword evidence="1" id="KW-0732">Signal</keyword>
<accession>A0ABQ8DLP1</accession>
<keyword evidence="2" id="KW-0812">Transmembrane</keyword>